<dbReference type="Pfam" id="PF16015">
    <property type="entry name" value="Promethin"/>
    <property type="match status" value="1"/>
</dbReference>
<keyword evidence="1" id="KW-0472">Membrane</keyword>
<comment type="caution">
    <text evidence="2">The sequence shown here is derived from an EMBL/GenBank/DDBJ whole genome shotgun (WGS) entry which is preliminary data.</text>
</comment>
<evidence type="ECO:0000256" key="1">
    <source>
        <dbReference type="SAM" id="Phobius"/>
    </source>
</evidence>
<keyword evidence="3" id="KW-1185">Reference proteome</keyword>
<dbReference type="EMBL" id="JAKLMC020000008">
    <property type="protein sequence ID" value="KAK5954366.1"/>
    <property type="molecule type" value="Genomic_DNA"/>
</dbReference>
<accession>A0AAN8I8B9</accession>
<keyword evidence="1" id="KW-1133">Transmembrane helix</keyword>
<keyword evidence="1" id="KW-0812">Transmembrane</keyword>
<dbReference type="AlphaFoldDB" id="A0AAN8I8B9"/>
<feature type="transmembrane region" description="Helical" evidence="1">
    <location>
        <begin position="131"/>
        <end position="152"/>
    </location>
</feature>
<sequence>MAAAADPNKVTSTAGGTTGGTGLGGITGMLQGGVTSLLNMGTNLLNKVVPPETRENLKEKLTKFATEKPYLASFLLSQIAISGLPLALFVTMTLAVAIFAILAGLLIGLLGALLFIVAAVGFALVILLPTLFVTTFAAVGVWLWGMGTYYIIKAFNEKKVPGVHMPMGQGIKDATGLGGMSNGSAESSKEE</sequence>
<organism evidence="2 3">
    <name type="scientific">Knufia fluminis</name>
    <dbReference type="NCBI Taxonomy" id="191047"/>
    <lineage>
        <taxon>Eukaryota</taxon>
        <taxon>Fungi</taxon>
        <taxon>Dikarya</taxon>
        <taxon>Ascomycota</taxon>
        <taxon>Pezizomycotina</taxon>
        <taxon>Eurotiomycetes</taxon>
        <taxon>Chaetothyriomycetidae</taxon>
        <taxon>Chaetothyriales</taxon>
        <taxon>Trichomeriaceae</taxon>
        <taxon>Knufia</taxon>
    </lineage>
</organism>
<dbReference type="Proteomes" id="UP001316803">
    <property type="component" value="Unassembled WGS sequence"/>
</dbReference>
<protein>
    <submittedName>
        <fullName evidence="2">Uncharacterized protein</fullName>
    </submittedName>
</protein>
<feature type="transmembrane region" description="Helical" evidence="1">
    <location>
        <begin position="97"/>
        <end position="125"/>
    </location>
</feature>
<feature type="transmembrane region" description="Helical" evidence="1">
    <location>
        <begin position="70"/>
        <end position="90"/>
    </location>
</feature>
<proteinExistence type="predicted"/>
<reference evidence="2 3" key="1">
    <citation type="submission" date="2022-12" db="EMBL/GenBank/DDBJ databases">
        <title>Genomic features and morphological characterization of a novel Knufia sp. strain isolated from spacecraft assembly facility.</title>
        <authorList>
            <person name="Teixeira M."/>
            <person name="Chander A.M."/>
            <person name="Stajich J.E."/>
            <person name="Venkateswaran K."/>
        </authorList>
    </citation>
    <scope>NUCLEOTIDE SEQUENCE [LARGE SCALE GENOMIC DNA]</scope>
    <source>
        <strain evidence="2 3">FJI-L2-BK-P2</strain>
    </source>
</reference>
<evidence type="ECO:0000313" key="2">
    <source>
        <dbReference type="EMBL" id="KAK5954366.1"/>
    </source>
</evidence>
<name>A0AAN8I8B9_9EURO</name>
<gene>
    <name evidence="2" type="ORF">OHC33_004088</name>
</gene>
<evidence type="ECO:0000313" key="3">
    <source>
        <dbReference type="Proteomes" id="UP001316803"/>
    </source>
</evidence>